<accession>A0AAD6U1P6</accession>
<dbReference type="EMBL" id="JARJCN010000048">
    <property type="protein sequence ID" value="KAJ7081800.1"/>
    <property type="molecule type" value="Genomic_DNA"/>
</dbReference>
<evidence type="ECO:0000313" key="3">
    <source>
        <dbReference type="Proteomes" id="UP001222325"/>
    </source>
</evidence>
<feature type="region of interest" description="Disordered" evidence="1">
    <location>
        <begin position="334"/>
        <end position="387"/>
    </location>
</feature>
<organism evidence="2 3">
    <name type="scientific">Mycena belliarum</name>
    <dbReference type="NCBI Taxonomy" id="1033014"/>
    <lineage>
        <taxon>Eukaryota</taxon>
        <taxon>Fungi</taxon>
        <taxon>Dikarya</taxon>
        <taxon>Basidiomycota</taxon>
        <taxon>Agaricomycotina</taxon>
        <taxon>Agaricomycetes</taxon>
        <taxon>Agaricomycetidae</taxon>
        <taxon>Agaricales</taxon>
        <taxon>Marasmiineae</taxon>
        <taxon>Mycenaceae</taxon>
        <taxon>Mycena</taxon>
    </lineage>
</organism>
<gene>
    <name evidence="2" type="ORF">B0H15DRAFT_932805</name>
</gene>
<feature type="compositionally biased region" description="Acidic residues" evidence="1">
    <location>
        <begin position="433"/>
        <end position="447"/>
    </location>
</feature>
<feature type="compositionally biased region" description="Basic and acidic residues" evidence="1">
    <location>
        <begin position="363"/>
        <end position="372"/>
    </location>
</feature>
<feature type="compositionally biased region" description="Low complexity" evidence="1">
    <location>
        <begin position="141"/>
        <end position="153"/>
    </location>
</feature>
<feature type="compositionally biased region" description="Acidic residues" evidence="1">
    <location>
        <begin position="994"/>
        <end position="1003"/>
    </location>
</feature>
<evidence type="ECO:0000313" key="2">
    <source>
        <dbReference type="EMBL" id="KAJ7081800.1"/>
    </source>
</evidence>
<feature type="region of interest" description="Disordered" evidence="1">
    <location>
        <begin position="798"/>
        <end position="830"/>
    </location>
</feature>
<protein>
    <submittedName>
        <fullName evidence="2">Uncharacterized protein</fullName>
    </submittedName>
</protein>
<feature type="region of interest" description="Disordered" evidence="1">
    <location>
        <begin position="425"/>
        <end position="447"/>
    </location>
</feature>
<feature type="region of interest" description="Disordered" evidence="1">
    <location>
        <begin position="980"/>
        <end position="1047"/>
    </location>
</feature>
<sequence>MRAEGVFKPRCRREAKLRLQILHLPLPLMASRVRRKPAPAIDLDVDAALLTASDAVSNAEAGEANLKKETISTLPARHSFALYAAPPLSPVLGTYSAAPSPTASSSAHDAADTTGGNSGRYPHYTRRRAQSTASPTPMPATPTRTRLARLLLPNPSSPTRERVRKHTISTPAPAEFPPALLPPGLAALSVAPSRPMALSDLPLAIETCPSASSASSRASGETDATSPPASPCGKPAVKKPPPLAALAPPTAADLARAASLPLVAPSGVRVPFGALLGMRAKDDCSGYMRDSDSMHYTTRRRTLVVFLRHFWCPLCQDYMVALASAVRAACGESSDAKPTSIPISIPPSTIHPSSTSTPASEPEPEHEHEQDHPTPVPAGHGAQTEAAEPRALRACGALGCSAPPAIVRIPSIRCIDPNTDFKQDAASSVEVGAEQDEDGETDADADADTPTETHLLLVAPGAHTLAARYLASFGFPAALLEGEGMRFDLGDPWGPASDRQTVGGEPSATGYGGAGGGARIASVRMVVDPRPAEGVYAALGMGWAPGIGGPASPPTSPVASTFSATQRAGAPAIPRVATSPVLSAISSHAAGFAFPLSPTLAGLSPVAPLSPLSHTASTLGLTPVGSTQAPVPADPHAAPESYVAHRTLAGVGAVLLRALRAGMPVWERGGDVRLLGGEFVFEVGTPADIPPLSLRSPASDDALRCTYAHRMQTTRGHANVRRVFQAAGVWVPPAIVENAKPLPRSASSVLPRSLLHSASTTIMTALPRPASTTAAAAPVVPAFIPRSMSTPRAFLRFAGPRGGRPPANARATRDGAGVPAVNAPGPKELNEPALVVPSRERTGIPRSASTPPGWTGLWEGKAAAIWEGRAGAMWEGRHGTWGTRSYTIWEGREPERVREPAIPVTLTASSSRPWALAAAGSSASLASDNGGEFALALECEGGGGDGEVRPVPVLSLSCASESSDSLSFSSKAGAQLRLRAGKVSSGSSGSEAYTDADGDDERSDGEAGRPFPRSTASKDHAVGRGRTHGNLYGNGHGRTQSESSGATHAECGYDFGSGYKGDGYGGDEAWMRLRALSLARLRARKDARREGGHS</sequence>
<feature type="compositionally biased region" description="Low complexity" evidence="1">
    <location>
        <begin position="338"/>
        <end position="360"/>
    </location>
</feature>
<keyword evidence="3" id="KW-1185">Reference proteome</keyword>
<reference evidence="2" key="1">
    <citation type="submission" date="2023-03" db="EMBL/GenBank/DDBJ databases">
        <title>Massive genome expansion in bonnet fungi (Mycena s.s.) driven by repeated elements and novel gene families across ecological guilds.</title>
        <authorList>
            <consortium name="Lawrence Berkeley National Laboratory"/>
            <person name="Harder C.B."/>
            <person name="Miyauchi S."/>
            <person name="Viragh M."/>
            <person name="Kuo A."/>
            <person name="Thoen E."/>
            <person name="Andreopoulos B."/>
            <person name="Lu D."/>
            <person name="Skrede I."/>
            <person name="Drula E."/>
            <person name="Henrissat B."/>
            <person name="Morin E."/>
            <person name="Kohler A."/>
            <person name="Barry K."/>
            <person name="LaButti K."/>
            <person name="Morin E."/>
            <person name="Salamov A."/>
            <person name="Lipzen A."/>
            <person name="Mereny Z."/>
            <person name="Hegedus B."/>
            <person name="Baldrian P."/>
            <person name="Stursova M."/>
            <person name="Weitz H."/>
            <person name="Taylor A."/>
            <person name="Grigoriev I.V."/>
            <person name="Nagy L.G."/>
            <person name="Martin F."/>
            <person name="Kauserud H."/>
        </authorList>
    </citation>
    <scope>NUCLEOTIDE SEQUENCE</scope>
    <source>
        <strain evidence="2">CBHHK173m</strain>
    </source>
</reference>
<evidence type="ECO:0000256" key="1">
    <source>
        <dbReference type="SAM" id="MobiDB-lite"/>
    </source>
</evidence>
<feature type="region of interest" description="Disordered" evidence="1">
    <location>
        <begin position="97"/>
        <end position="175"/>
    </location>
</feature>
<dbReference type="Proteomes" id="UP001222325">
    <property type="component" value="Unassembled WGS sequence"/>
</dbReference>
<feature type="compositionally biased region" description="Polar residues" evidence="1">
    <location>
        <begin position="1037"/>
        <end position="1046"/>
    </location>
</feature>
<feature type="region of interest" description="Disordered" evidence="1">
    <location>
        <begin position="211"/>
        <end position="244"/>
    </location>
</feature>
<comment type="caution">
    <text evidence="2">The sequence shown here is derived from an EMBL/GenBank/DDBJ whole genome shotgun (WGS) entry which is preliminary data.</text>
</comment>
<feature type="compositionally biased region" description="Low complexity" evidence="1">
    <location>
        <begin position="97"/>
        <end position="114"/>
    </location>
</feature>
<name>A0AAD6U1P6_9AGAR</name>
<dbReference type="AlphaFoldDB" id="A0AAD6U1P6"/>
<proteinExistence type="predicted"/>